<sequence>MCDEWVAVCEQFDQNHTERPPINGSCVSSSFMDFWGHVGQRSTNSTSGCSRSHSPFGETEITDFNMSFETEEHVSFFQVSVGDVFGVDVLNAQEKLSHVELYMFRSQRDLFGEGTEVIFTHKIHNEVDALLGVEGGEQLHNMNAIQLFHDLLLVKNELHIFFASDSDFFLHFHGNVGLCLGTLSKVDLYNKNTFVRVVI</sequence>
<comment type="caution">
    <text evidence="1">The sequence shown here is derived from an EMBL/GenBank/DDBJ whole genome shotgun (WGS) entry which is preliminary data.</text>
</comment>
<gene>
    <name evidence="1" type="ORF">GCK72_025064</name>
</gene>
<reference evidence="1 2" key="1">
    <citation type="submission" date="2019-12" db="EMBL/GenBank/DDBJ databases">
        <title>Chromosome-level assembly of the Caenorhabditis remanei genome.</title>
        <authorList>
            <person name="Teterina A.A."/>
            <person name="Willis J.H."/>
            <person name="Phillips P.C."/>
        </authorList>
    </citation>
    <scope>NUCLEOTIDE SEQUENCE [LARGE SCALE GENOMIC DNA]</scope>
    <source>
        <strain evidence="1 2">PX506</strain>
        <tissue evidence="1">Whole organism</tissue>
    </source>
</reference>
<dbReference type="GeneID" id="78777875"/>
<dbReference type="Proteomes" id="UP000483820">
    <property type="component" value="Chromosome X"/>
</dbReference>
<evidence type="ECO:0000313" key="2">
    <source>
        <dbReference type="Proteomes" id="UP000483820"/>
    </source>
</evidence>
<dbReference type="KEGG" id="crq:GCK72_025064"/>
<evidence type="ECO:0000313" key="1">
    <source>
        <dbReference type="EMBL" id="KAF1748597.1"/>
    </source>
</evidence>
<dbReference type="RefSeq" id="XP_053579746.1">
    <property type="nucleotide sequence ID" value="XM_053736180.1"/>
</dbReference>
<accession>A0A6A5G0X0</accession>
<dbReference type="AlphaFoldDB" id="A0A6A5G0X0"/>
<proteinExistence type="predicted"/>
<protein>
    <submittedName>
        <fullName evidence="1">Uncharacterized protein</fullName>
    </submittedName>
</protein>
<name>A0A6A5G0X0_CAERE</name>
<dbReference type="EMBL" id="WUAV01000006">
    <property type="protein sequence ID" value="KAF1748597.1"/>
    <property type="molecule type" value="Genomic_DNA"/>
</dbReference>
<dbReference type="CTD" id="78777875"/>
<organism evidence="1 2">
    <name type="scientific">Caenorhabditis remanei</name>
    <name type="common">Caenorhabditis vulgaris</name>
    <dbReference type="NCBI Taxonomy" id="31234"/>
    <lineage>
        <taxon>Eukaryota</taxon>
        <taxon>Metazoa</taxon>
        <taxon>Ecdysozoa</taxon>
        <taxon>Nematoda</taxon>
        <taxon>Chromadorea</taxon>
        <taxon>Rhabditida</taxon>
        <taxon>Rhabditina</taxon>
        <taxon>Rhabditomorpha</taxon>
        <taxon>Rhabditoidea</taxon>
        <taxon>Rhabditidae</taxon>
        <taxon>Peloderinae</taxon>
        <taxon>Caenorhabditis</taxon>
    </lineage>
</organism>